<gene>
    <name evidence="2" type="ORF">FPZ42_16840</name>
</gene>
<dbReference type="AlphaFoldDB" id="A0A563TXT9"/>
<evidence type="ECO:0000313" key="3">
    <source>
        <dbReference type="Proteomes" id="UP000318010"/>
    </source>
</evidence>
<dbReference type="PANTHER" id="PTHR36919:SF3">
    <property type="entry name" value="BLL5882 PROTEIN"/>
    <property type="match status" value="1"/>
</dbReference>
<dbReference type="OrthoDB" id="9814399at2"/>
<keyword evidence="3" id="KW-1185">Reference proteome</keyword>
<feature type="domain" description="DUF2147" evidence="1">
    <location>
        <begin position="33"/>
        <end position="137"/>
    </location>
</feature>
<proteinExistence type="predicted"/>
<organism evidence="2 3">
    <name type="scientific">Mucilaginibacter achroorhodeus</name>
    <dbReference type="NCBI Taxonomy" id="2599294"/>
    <lineage>
        <taxon>Bacteria</taxon>
        <taxon>Pseudomonadati</taxon>
        <taxon>Bacteroidota</taxon>
        <taxon>Sphingobacteriia</taxon>
        <taxon>Sphingobacteriales</taxon>
        <taxon>Sphingobacteriaceae</taxon>
        <taxon>Mucilaginibacter</taxon>
    </lineage>
</organism>
<reference evidence="2 3" key="1">
    <citation type="submission" date="2019-07" db="EMBL/GenBank/DDBJ databases">
        <authorList>
            <person name="Kim J."/>
        </authorList>
    </citation>
    <scope>NUCLEOTIDE SEQUENCE [LARGE SCALE GENOMIC DNA]</scope>
    <source>
        <strain evidence="2 3">MJ1a</strain>
    </source>
</reference>
<dbReference type="PANTHER" id="PTHR36919">
    <property type="entry name" value="BLR1215 PROTEIN"/>
    <property type="match status" value="1"/>
</dbReference>
<dbReference type="EMBL" id="VOEI01000007">
    <property type="protein sequence ID" value="TWR24154.1"/>
    <property type="molecule type" value="Genomic_DNA"/>
</dbReference>
<dbReference type="RefSeq" id="WP_146273032.1">
    <property type="nucleotide sequence ID" value="NZ_VOEI01000007.1"/>
</dbReference>
<accession>A0A563TXT9</accession>
<comment type="caution">
    <text evidence="2">The sequence shown here is derived from an EMBL/GenBank/DDBJ whole genome shotgun (WGS) entry which is preliminary data.</text>
</comment>
<dbReference type="Pfam" id="PF09917">
    <property type="entry name" value="DUF2147"/>
    <property type="match status" value="1"/>
</dbReference>
<protein>
    <submittedName>
        <fullName evidence="2">DUF2147 domain-containing protein</fullName>
    </submittedName>
</protein>
<dbReference type="Proteomes" id="UP000318010">
    <property type="component" value="Unassembled WGS sequence"/>
</dbReference>
<dbReference type="Gene3D" id="2.40.128.520">
    <property type="match status" value="1"/>
</dbReference>
<evidence type="ECO:0000259" key="1">
    <source>
        <dbReference type="Pfam" id="PF09917"/>
    </source>
</evidence>
<dbReference type="InterPro" id="IPR019223">
    <property type="entry name" value="DUF2147"/>
</dbReference>
<evidence type="ECO:0000313" key="2">
    <source>
        <dbReference type="EMBL" id="TWR24154.1"/>
    </source>
</evidence>
<name>A0A563TXT9_9SPHI</name>
<sequence length="139" mass="16009">MKKYLSLLLLIILYIPLKAQNLSYNNPGDTILGVWQTADQKAQITITKKDSLYFGKLSNATLSIDKKVNLHLPTSLLGIYILQDFKFSGDNRWDGMIFDPKSKKTYKCYLKIEDDGTMKVRGYKGISLFGKSQYWTRVR</sequence>